<dbReference type="RefSeq" id="WP_294563209.1">
    <property type="nucleotide sequence ID" value="NZ_CADCTE010000001.1"/>
</dbReference>
<proteinExistence type="predicted"/>
<dbReference type="Pfam" id="PF23539">
    <property type="entry name" value="DUF7134"/>
    <property type="match status" value="1"/>
</dbReference>
<protein>
    <recommendedName>
        <fullName evidence="2">histidine kinase</fullName>
        <ecNumber evidence="2">2.7.13.3</ecNumber>
    </recommendedName>
</protein>
<accession>A0A6J4GY85</accession>
<organism evidence="14">
    <name type="scientific">uncultured Arthrobacter sp</name>
    <dbReference type="NCBI Taxonomy" id="114050"/>
    <lineage>
        <taxon>Bacteria</taxon>
        <taxon>Bacillati</taxon>
        <taxon>Actinomycetota</taxon>
        <taxon>Actinomycetes</taxon>
        <taxon>Micrococcales</taxon>
        <taxon>Micrococcaceae</taxon>
        <taxon>Arthrobacter</taxon>
        <taxon>environmental samples</taxon>
    </lineage>
</organism>
<dbReference type="InterPro" id="IPR055558">
    <property type="entry name" value="DUF7134"/>
</dbReference>
<feature type="transmembrane region" description="Helical" evidence="10">
    <location>
        <begin position="131"/>
        <end position="149"/>
    </location>
</feature>
<feature type="region of interest" description="Disordered" evidence="9">
    <location>
        <begin position="410"/>
        <end position="441"/>
    </location>
</feature>
<dbReference type="Gene3D" id="3.30.565.10">
    <property type="entry name" value="Histidine kinase-like ATPase, C-terminal domain"/>
    <property type="match status" value="1"/>
</dbReference>
<dbReference type="Pfam" id="PF02518">
    <property type="entry name" value="HATPase_c"/>
    <property type="match status" value="1"/>
</dbReference>
<sequence length="441" mass="46353">MSDTPSVRGSAQGTDGGSLTELNARRRGPLRRYFRRHPRTMDAVVVLVFLVIALPDAIVVTVESGNGPGVTGVLLAAGALAVRRGRPLIVLALVALLETPVTLLTGGTVAVSAAVQIALYTVAVAHPLRKSLPAAVGAIILTVSAILLLPNERFAEAPGVIFLLIGFLVMLLAVAFGIGVSVRRGREHEDEVRRWAARNAELASAEERNRIAREMHDVIAHSLTVMVALADGAAVVMKRDSDRALAVLGELSSTGRAATADMRRVLGVLRLEARAGSLEPLPASGSLAQLFDGFRAAGLPLRVTSSGPGLPEDPAFQLTVYRIIQESLTNVLRYGKSVTAVDVSIARAGDRVALRVSDDGRGAMDQAVSLGSSRGVAGMRERAAIYSGTAQSGARPSGGWVVEAQLIVPDTGDGAGHQERKRNNDNEPHHAGRTHSGPARR</sequence>
<keyword evidence="8" id="KW-0902">Two-component regulatory system</keyword>
<dbReference type="Pfam" id="PF07730">
    <property type="entry name" value="HisKA_3"/>
    <property type="match status" value="1"/>
</dbReference>
<dbReference type="InterPro" id="IPR050482">
    <property type="entry name" value="Sensor_HK_TwoCompSys"/>
</dbReference>
<dbReference type="InterPro" id="IPR011712">
    <property type="entry name" value="Sig_transdc_His_kin_sub3_dim/P"/>
</dbReference>
<reference evidence="14" key="1">
    <citation type="submission" date="2020-02" db="EMBL/GenBank/DDBJ databases">
        <authorList>
            <person name="Meier V. D."/>
        </authorList>
    </citation>
    <scope>NUCLEOTIDE SEQUENCE</scope>
    <source>
        <strain evidence="14">AVDCRST_MAG83</strain>
    </source>
</reference>
<keyword evidence="10" id="KW-0812">Transmembrane</keyword>
<feature type="domain" description="Histidine kinase/HSP90-like ATPase" evidence="11">
    <location>
        <begin position="318"/>
        <end position="399"/>
    </location>
</feature>
<keyword evidence="6 14" id="KW-0418">Kinase</keyword>
<feature type="transmembrane region" description="Helical" evidence="10">
    <location>
        <begin position="218"/>
        <end position="237"/>
    </location>
</feature>
<evidence type="ECO:0000259" key="13">
    <source>
        <dbReference type="Pfam" id="PF23539"/>
    </source>
</evidence>
<dbReference type="EMBL" id="CADCTE010000001">
    <property type="protein sequence ID" value="CAA9210037.1"/>
    <property type="molecule type" value="Genomic_DNA"/>
</dbReference>
<feature type="transmembrane region" description="Helical" evidence="10">
    <location>
        <begin position="161"/>
        <end position="182"/>
    </location>
</feature>
<dbReference type="GO" id="GO:0005524">
    <property type="term" value="F:ATP binding"/>
    <property type="evidence" value="ECO:0007669"/>
    <property type="project" value="UniProtKB-KW"/>
</dbReference>
<keyword evidence="3" id="KW-0597">Phosphoprotein</keyword>
<dbReference type="InterPro" id="IPR003594">
    <property type="entry name" value="HATPase_dom"/>
</dbReference>
<evidence type="ECO:0000313" key="14">
    <source>
        <dbReference type="EMBL" id="CAA9210037.1"/>
    </source>
</evidence>
<evidence type="ECO:0000259" key="11">
    <source>
        <dbReference type="Pfam" id="PF02518"/>
    </source>
</evidence>
<feature type="transmembrane region" description="Helical" evidence="10">
    <location>
        <begin position="89"/>
        <end position="119"/>
    </location>
</feature>
<dbReference type="EC" id="2.7.13.3" evidence="2"/>
<dbReference type="GO" id="GO:0016020">
    <property type="term" value="C:membrane"/>
    <property type="evidence" value="ECO:0007669"/>
    <property type="project" value="InterPro"/>
</dbReference>
<evidence type="ECO:0000256" key="5">
    <source>
        <dbReference type="ARBA" id="ARBA00022741"/>
    </source>
</evidence>
<dbReference type="GO" id="GO:0046983">
    <property type="term" value="F:protein dimerization activity"/>
    <property type="evidence" value="ECO:0007669"/>
    <property type="project" value="InterPro"/>
</dbReference>
<evidence type="ECO:0000259" key="12">
    <source>
        <dbReference type="Pfam" id="PF07730"/>
    </source>
</evidence>
<dbReference type="SUPFAM" id="SSF55874">
    <property type="entry name" value="ATPase domain of HSP90 chaperone/DNA topoisomerase II/histidine kinase"/>
    <property type="match status" value="1"/>
</dbReference>
<feature type="compositionally biased region" description="Basic and acidic residues" evidence="9">
    <location>
        <begin position="416"/>
        <end position="430"/>
    </location>
</feature>
<feature type="region of interest" description="Disordered" evidence="9">
    <location>
        <begin position="1"/>
        <end position="22"/>
    </location>
</feature>
<comment type="catalytic activity">
    <reaction evidence="1">
        <text>ATP + protein L-histidine = ADP + protein N-phospho-L-histidine.</text>
        <dbReference type="EC" id="2.7.13.3"/>
    </reaction>
</comment>
<evidence type="ECO:0000256" key="6">
    <source>
        <dbReference type="ARBA" id="ARBA00022777"/>
    </source>
</evidence>
<dbReference type="GO" id="GO:0000155">
    <property type="term" value="F:phosphorelay sensor kinase activity"/>
    <property type="evidence" value="ECO:0007669"/>
    <property type="project" value="InterPro"/>
</dbReference>
<keyword evidence="5" id="KW-0547">Nucleotide-binding</keyword>
<evidence type="ECO:0000256" key="9">
    <source>
        <dbReference type="SAM" id="MobiDB-lite"/>
    </source>
</evidence>
<gene>
    <name evidence="14" type="ORF">AVDCRST_MAG83-1025</name>
</gene>
<feature type="compositionally biased region" description="Polar residues" evidence="9">
    <location>
        <begin position="1"/>
        <end position="13"/>
    </location>
</feature>
<evidence type="ECO:0000256" key="8">
    <source>
        <dbReference type="ARBA" id="ARBA00023012"/>
    </source>
</evidence>
<dbReference type="InterPro" id="IPR036890">
    <property type="entry name" value="HATPase_C_sf"/>
</dbReference>
<evidence type="ECO:0000256" key="2">
    <source>
        <dbReference type="ARBA" id="ARBA00012438"/>
    </source>
</evidence>
<evidence type="ECO:0000256" key="1">
    <source>
        <dbReference type="ARBA" id="ARBA00000085"/>
    </source>
</evidence>
<name>A0A6J4GY85_9MICC</name>
<keyword evidence="10" id="KW-0472">Membrane</keyword>
<evidence type="ECO:0000256" key="3">
    <source>
        <dbReference type="ARBA" id="ARBA00022553"/>
    </source>
</evidence>
<evidence type="ECO:0000256" key="4">
    <source>
        <dbReference type="ARBA" id="ARBA00022679"/>
    </source>
</evidence>
<evidence type="ECO:0000256" key="7">
    <source>
        <dbReference type="ARBA" id="ARBA00022840"/>
    </source>
</evidence>
<feature type="transmembrane region" description="Helical" evidence="10">
    <location>
        <begin position="40"/>
        <end position="59"/>
    </location>
</feature>
<dbReference type="PANTHER" id="PTHR24421:SF10">
    <property type="entry name" value="NITRATE_NITRITE SENSOR PROTEIN NARQ"/>
    <property type="match status" value="1"/>
</dbReference>
<feature type="domain" description="Signal transduction histidine kinase subgroup 3 dimerisation and phosphoacceptor" evidence="12">
    <location>
        <begin position="207"/>
        <end position="270"/>
    </location>
</feature>
<dbReference type="PANTHER" id="PTHR24421">
    <property type="entry name" value="NITRATE/NITRITE SENSOR PROTEIN NARX-RELATED"/>
    <property type="match status" value="1"/>
</dbReference>
<keyword evidence="7" id="KW-0067">ATP-binding</keyword>
<keyword evidence="10" id="KW-1133">Transmembrane helix</keyword>
<feature type="domain" description="DUF7134" evidence="13">
    <location>
        <begin position="31"/>
        <end position="184"/>
    </location>
</feature>
<dbReference type="Gene3D" id="1.20.5.1930">
    <property type="match status" value="1"/>
</dbReference>
<dbReference type="AlphaFoldDB" id="A0A6J4GY85"/>
<keyword evidence="4" id="KW-0808">Transferase</keyword>
<dbReference type="CDD" id="cd16917">
    <property type="entry name" value="HATPase_UhpB-NarQ-NarX-like"/>
    <property type="match status" value="1"/>
</dbReference>
<evidence type="ECO:0000256" key="10">
    <source>
        <dbReference type="SAM" id="Phobius"/>
    </source>
</evidence>